<dbReference type="Pfam" id="PF00892">
    <property type="entry name" value="EamA"/>
    <property type="match status" value="2"/>
</dbReference>
<proteinExistence type="inferred from homology"/>
<feature type="transmembrane region" description="Helical" evidence="2">
    <location>
        <begin position="83"/>
        <end position="103"/>
    </location>
</feature>
<feature type="transmembrane region" description="Helical" evidence="2">
    <location>
        <begin position="168"/>
        <end position="189"/>
    </location>
</feature>
<feature type="transmembrane region" description="Helical" evidence="2">
    <location>
        <begin position="53"/>
        <end position="71"/>
    </location>
</feature>
<feature type="domain" description="EamA" evidence="3">
    <location>
        <begin position="137"/>
        <end position="270"/>
    </location>
</feature>
<accession>A0A077M5X9</accession>
<keyword evidence="2" id="KW-0812">Transmembrane</keyword>
<keyword evidence="5" id="KW-1185">Reference proteome</keyword>
<feature type="transmembrane region" description="Helical" evidence="2">
    <location>
        <begin position="139"/>
        <end position="156"/>
    </location>
</feature>
<dbReference type="PANTHER" id="PTHR12715">
    <property type="entry name" value="TRANSPORTER, DRUG/METABOLITE EXPORTER FAMILY"/>
    <property type="match status" value="1"/>
</dbReference>
<evidence type="ECO:0000313" key="5">
    <source>
        <dbReference type="Proteomes" id="UP000035720"/>
    </source>
</evidence>
<feature type="transmembrane region" description="Helical" evidence="2">
    <location>
        <begin position="201"/>
        <end position="222"/>
    </location>
</feature>
<reference evidence="4" key="2">
    <citation type="journal article" date="2013" name="ISME J.">
        <title>A metabolic model for members of the genus Tetrasphaera involved in enhanced biological phosphorus removal.</title>
        <authorList>
            <person name="Kristiansen R."/>
            <person name="Nguyen H.T.T."/>
            <person name="Saunders A.M."/>
            <person name="Nielsen J.L."/>
            <person name="Wimmer R."/>
            <person name="Le V.Q."/>
            <person name="McIlroy S.J."/>
            <person name="Petrovski S."/>
            <person name="Seviour R.J."/>
            <person name="Calteau A."/>
            <person name="Nielsen K.L."/>
            <person name="Nielsen P.H."/>
        </authorList>
    </citation>
    <scope>NUCLEOTIDE SEQUENCE [LARGE SCALE GENOMIC DNA]</scope>
    <source>
        <strain evidence="4">Ben 74</strain>
    </source>
</reference>
<dbReference type="SUPFAM" id="SSF103481">
    <property type="entry name" value="Multidrug resistance efflux transporter EmrE"/>
    <property type="match status" value="2"/>
</dbReference>
<gene>
    <name evidence="4" type="ORF">BN13_20043</name>
</gene>
<dbReference type="Gene3D" id="1.10.3730.20">
    <property type="match status" value="1"/>
</dbReference>
<dbReference type="RefSeq" id="WP_268806946.1">
    <property type="nucleotide sequence ID" value="NZ_HF571038.1"/>
</dbReference>
<feature type="transmembrane region" description="Helical" evidence="2">
    <location>
        <begin position="25"/>
        <end position="46"/>
    </location>
</feature>
<reference evidence="4" key="1">
    <citation type="submission" date="2012-05" db="EMBL/GenBank/DDBJ databases">
        <authorList>
            <person name="McIlroy S."/>
        </authorList>
    </citation>
    <scope>NUCLEOTIDE SEQUENCE</scope>
    <source>
        <strain evidence="4">Ben 74</strain>
    </source>
</reference>
<feature type="domain" description="EamA" evidence="3">
    <location>
        <begin position="2"/>
        <end position="126"/>
    </location>
</feature>
<feature type="transmembrane region" description="Helical" evidence="2">
    <location>
        <begin position="229"/>
        <end position="248"/>
    </location>
</feature>
<comment type="similarity">
    <text evidence="1">Belongs to the EamA transporter family.</text>
</comment>
<dbReference type="InterPro" id="IPR000620">
    <property type="entry name" value="EamA_dom"/>
</dbReference>
<protein>
    <recommendedName>
        <fullName evidence="3">EamA domain-containing protein</fullName>
    </recommendedName>
</protein>
<dbReference type="EMBL" id="CAJC01000112">
    <property type="protein sequence ID" value="CCI52721.1"/>
    <property type="molecule type" value="Genomic_DNA"/>
</dbReference>
<dbReference type="GO" id="GO:0016020">
    <property type="term" value="C:membrane"/>
    <property type="evidence" value="ECO:0007669"/>
    <property type="project" value="InterPro"/>
</dbReference>
<keyword evidence="2" id="KW-0472">Membrane</keyword>
<name>A0A077M5X9_9MICO</name>
<evidence type="ECO:0000256" key="1">
    <source>
        <dbReference type="ARBA" id="ARBA00007362"/>
    </source>
</evidence>
<evidence type="ECO:0000259" key="3">
    <source>
        <dbReference type="Pfam" id="PF00892"/>
    </source>
</evidence>
<evidence type="ECO:0000313" key="4">
    <source>
        <dbReference type="EMBL" id="CCI52721.1"/>
    </source>
</evidence>
<dbReference type="PANTHER" id="PTHR12715:SF4">
    <property type="entry name" value="EAMA DOMAIN-CONTAINING PROTEIN"/>
    <property type="match status" value="1"/>
</dbReference>
<evidence type="ECO:0000256" key="2">
    <source>
        <dbReference type="SAM" id="Phobius"/>
    </source>
</evidence>
<comment type="caution">
    <text evidence="4">The sequence shown here is derived from an EMBL/GenBank/DDBJ whole genome shotgun (WGS) entry which is preliminary data.</text>
</comment>
<dbReference type="InterPro" id="IPR037185">
    <property type="entry name" value="EmrE-like"/>
</dbReference>
<dbReference type="STRING" id="1193518.BN13_20043"/>
<dbReference type="InterPro" id="IPR052756">
    <property type="entry name" value="Alkyne_AA_exporter"/>
</dbReference>
<feature type="transmembrane region" description="Helical" evidence="2">
    <location>
        <begin position="110"/>
        <end position="127"/>
    </location>
</feature>
<feature type="transmembrane region" description="Helical" evidence="2">
    <location>
        <begin position="254"/>
        <end position="274"/>
    </location>
</feature>
<sequence length="279" mass="28793">MTMLFWASAFIGIRAAGKHFDAGALALLRMAVGSVVLSVIAGVRGVRWPPRRSLAGVVAWGVAWFCVYNVALNTAEQTIDAGTAALVVNLAPLMVVIVGGLLLGEGFPRALVIGAPISFLGVGLIATQSRGGHVELPGLALALLAAVMYAGCTLGQKRLLARVDSTTLTWLGAVAGTIALLPWAGRLASDLQTAPTSATLWVVYLGIFPTAIAFTTWAYVLARTSAGRTAATSYIVPAFAIAMSWLLLSEAPTLLTVIGGVLCLVGVAITRLGGASRPK</sequence>
<dbReference type="Proteomes" id="UP000035720">
    <property type="component" value="Unassembled WGS sequence"/>
</dbReference>
<dbReference type="AlphaFoldDB" id="A0A077M5X9"/>
<organism evidence="4 5">
    <name type="scientific">Nostocoides jenkinsii Ben 74</name>
    <dbReference type="NCBI Taxonomy" id="1193518"/>
    <lineage>
        <taxon>Bacteria</taxon>
        <taxon>Bacillati</taxon>
        <taxon>Actinomycetota</taxon>
        <taxon>Actinomycetes</taxon>
        <taxon>Micrococcales</taxon>
        <taxon>Intrasporangiaceae</taxon>
        <taxon>Nostocoides</taxon>
    </lineage>
</organism>
<keyword evidence="2" id="KW-1133">Transmembrane helix</keyword>